<keyword evidence="7" id="KW-1185">Reference proteome</keyword>
<feature type="region of interest" description="Disordered" evidence="5">
    <location>
        <begin position="1"/>
        <end position="34"/>
    </location>
</feature>
<dbReference type="GO" id="GO:0000290">
    <property type="term" value="P:deadenylation-dependent decapping of nuclear-transcribed mRNA"/>
    <property type="evidence" value="ECO:0007669"/>
    <property type="project" value="InterPro"/>
</dbReference>
<feature type="region of interest" description="Disordered" evidence="5">
    <location>
        <begin position="182"/>
        <end position="204"/>
    </location>
</feature>
<evidence type="ECO:0000313" key="7">
    <source>
        <dbReference type="Proteomes" id="UP000799536"/>
    </source>
</evidence>
<dbReference type="GO" id="GO:0031087">
    <property type="term" value="P:deadenylation-independent decapping of nuclear-transcribed mRNA"/>
    <property type="evidence" value="ECO:0007669"/>
    <property type="project" value="TreeGrafter"/>
</dbReference>
<comment type="subcellular location">
    <subcellularLocation>
        <location evidence="1">Cytoplasm</location>
    </subcellularLocation>
</comment>
<protein>
    <submittedName>
        <fullName evidence="6">PH domain-like protein</fullName>
    </submittedName>
</protein>
<comment type="caution">
    <text evidence="6">The sequence shown here is derived from an EMBL/GenBank/DDBJ whole genome shotgun (WGS) entry which is preliminary data.</text>
</comment>
<feature type="region of interest" description="Disordered" evidence="5">
    <location>
        <begin position="219"/>
        <end position="244"/>
    </location>
</feature>
<gene>
    <name evidence="6" type="ORF">GQ43DRAFT_436921</name>
</gene>
<evidence type="ECO:0000256" key="5">
    <source>
        <dbReference type="SAM" id="MobiDB-lite"/>
    </source>
</evidence>
<dbReference type="GO" id="GO:0006397">
    <property type="term" value="P:mRNA processing"/>
    <property type="evidence" value="ECO:0007669"/>
    <property type="project" value="UniProtKB-KW"/>
</dbReference>
<evidence type="ECO:0000256" key="2">
    <source>
        <dbReference type="ARBA" id="ARBA00008778"/>
    </source>
</evidence>
<comment type="similarity">
    <text evidence="2">Belongs to the DCP1 family.</text>
</comment>
<name>A0A9P4MZS5_9PLEO</name>
<evidence type="ECO:0000256" key="3">
    <source>
        <dbReference type="ARBA" id="ARBA00022490"/>
    </source>
</evidence>
<dbReference type="Pfam" id="PF06058">
    <property type="entry name" value="DCP1"/>
    <property type="match status" value="1"/>
</dbReference>
<dbReference type="InterPro" id="IPR011993">
    <property type="entry name" value="PH-like_dom_sf"/>
</dbReference>
<feature type="compositionally biased region" description="Basic and acidic residues" evidence="5">
    <location>
        <begin position="219"/>
        <end position="231"/>
    </location>
</feature>
<dbReference type="AlphaFoldDB" id="A0A9P4MZS5"/>
<proteinExistence type="inferred from homology"/>
<dbReference type="EMBL" id="ML993853">
    <property type="protein sequence ID" value="KAF2205583.1"/>
    <property type="molecule type" value="Genomic_DNA"/>
</dbReference>
<sequence length="259" mass="28773">MASLKRKARLSQSRLPQPYDYETDANFDLPAPPPRSNEELNLSVIRRHYPAVTSVLSIAPYVVLYLFSPEAAKWLKNDVEGGLFVCQLTPSSIGADRFAVAMLNRRGLDNFFLELSSAVEVDSTEEYVILQDNGVDGTPKAYGLWIFSEEGKSTENCRAIHAQIIQDCAKQAEQSRKALEEQMRNDAEAAEQIEPMDMQDSVSMGRQVSLRELFGQQRESDADWSVHDHHSAAATPDANGPGGLLQLFQQAKQNYHGAG</sequence>
<dbReference type="PANTHER" id="PTHR16290:SF0">
    <property type="entry name" value="DECAPPING PROTEIN 1, ISOFORM A"/>
    <property type="match status" value="1"/>
</dbReference>
<dbReference type="InterPro" id="IPR010334">
    <property type="entry name" value="Dcp1"/>
</dbReference>
<dbReference type="SUPFAM" id="SSF50729">
    <property type="entry name" value="PH domain-like"/>
    <property type="match status" value="1"/>
</dbReference>
<evidence type="ECO:0000313" key="6">
    <source>
        <dbReference type="EMBL" id="KAF2205583.1"/>
    </source>
</evidence>
<keyword evidence="3" id="KW-0963">Cytoplasm</keyword>
<evidence type="ECO:0000256" key="4">
    <source>
        <dbReference type="ARBA" id="ARBA00022664"/>
    </source>
</evidence>
<evidence type="ECO:0000256" key="1">
    <source>
        <dbReference type="ARBA" id="ARBA00004496"/>
    </source>
</evidence>
<keyword evidence="4" id="KW-0507">mRNA processing</keyword>
<dbReference type="GO" id="GO:0008047">
    <property type="term" value="F:enzyme activator activity"/>
    <property type="evidence" value="ECO:0007669"/>
    <property type="project" value="InterPro"/>
</dbReference>
<dbReference type="GO" id="GO:0003729">
    <property type="term" value="F:mRNA binding"/>
    <property type="evidence" value="ECO:0007669"/>
    <property type="project" value="TreeGrafter"/>
</dbReference>
<dbReference type="PANTHER" id="PTHR16290">
    <property type="entry name" value="TRANSCRIPTION FACTOR SMIF DECAPPING ENZYME DCP1"/>
    <property type="match status" value="1"/>
</dbReference>
<dbReference type="GO" id="GO:0000932">
    <property type="term" value="C:P-body"/>
    <property type="evidence" value="ECO:0007669"/>
    <property type="project" value="TreeGrafter"/>
</dbReference>
<dbReference type="Gene3D" id="2.30.29.30">
    <property type="entry name" value="Pleckstrin-homology domain (PH domain)/Phosphotyrosine-binding domain (PTB)"/>
    <property type="match status" value="1"/>
</dbReference>
<dbReference type="CDD" id="cd13182">
    <property type="entry name" value="EVH1-like_Dcp1"/>
    <property type="match status" value="1"/>
</dbReference>
<organism evidence="6 7">
    <name type="scientific">Delitschia confertaspora ATCC 74209</name>
    <dbReference type="NCBI Taxonomy" id="1513339"/>
    <lineage>
        <taxon>Eukaryota</taxon>
        <taxon>Fungi</taxon>
        <taxon>Dikarya</taxon>
        <taxon>Ascomycota</taxon>
        <taxon>Pezizomycotina</taxon>
        <taxon>Dothideomycetes</taxon>
        <taxon>Pleosporomycetidae</taxon>
        <taxon>Pleosporales</taxon>
        <taxon>Delitschiaceae</taxon>
        <taxon>Delitschia</taxon>
    </lineage>
</organism>
<reference evidence="6" key="1">
    <citation type="journal article" date="2020" name="Stud. Mycol.">
        <title>101 Dothideomycetes genomes: a test case for predicting lifestyles and emergence of pathogens.</title>
        <authorList>
            <person name="Haridas S."/>
            <person name="Albert R."/>
            <person name="Binder M."/>
            <person name="Bloem J."/>
            <person name="Labutti K."/>
            <person name="Salamov A."/>
            <person name="Andreopoulos B."/>
            <person name="Baker S."/>
            <person name="Barry K."/>
            <person name="Bills G."/>
            <person name="Bluhm B."/>
            <person name="Cannon C."/>
            <person name="Castanera R."/>
            <person name="Culley D."/>
            <person name="Daum C."/>
            <person name="Ezra D."/>
            <person name="Gonzalez J."/>
            <person name="Henrissat B."/>
            <person name="Kuo A."/>
            <person name="Liang C."/>
            <person name="Lipzen A."/>
            <person name="Lutzoni F."/>
            <person name="Magnuson J."/>
            <person name="Mondo S."/>
            <person name="Nolan M."/>
            <person name="Ohm R."/>
            <person name="Pangilinan J."/>
            <person name="Park H.-J."/>
            <person name="Ramirez L."/>
            <person name="Alfaro M."/>
            <person name="Sun H."/>
            <person name="Tritt A."/>
            <person name="Yoshinaga Y."/>
            <person name="Zwiers L.-H."/>
            <person name="Turgeon B."/>
            <person name="Goodwin S."/>
            <person name="Spatafora J."/>
            <person name="Crous P."/>
            <person name="Grigoriev I."/>
        </authorList>
    </citation>
    <scope>NUCLEOTIDE SEQUENCE</scope>
    <source>
        <strain evidence="6">ATCC 74209</strain>
    </source>
</reference>
<dbReference type="Proteomes" id="UP000799536">
    <property type="component" value="Unassembled WGS sequence"/>
</dbReference>
<accession>A0A9P4MZS5</accession>
<dbReference type="OrthoDB" id="440673at2759"/>